<proteinExistence type="predicted"/>
<gene>
    <name evidence="1" type="ORF">F2P81_021905</name>
</gene>
<dbReference type="Proteomes" id="UP000438429">
    <property type="component" value="Unassembled WGS sequence"/>
</dbReference>
<protein>
    <submittedName>
        <fullName evidence="1">Uncharacterized protein</fullName>
    </submittedName>
</protein>
<dbReference type="AlphaFoldDB" id="A0A6A4S3B9"/>
<evidence type="ECO:0000313" key="1">
    <source>
        <dbReference type="EMBL" id="KAF0025024.1"/>
    </source>
</evidence>
<organism evidence="1 2">
    <name type="scientific">Scophthalmus maximus</name>
    <name type="common">Turbot</name>
    <name type="synonym">Psetta maxima</name>
    <dbReference type="NCBI Taxonomy" id="52904"/>
    <lineage>
        <taxon>Eukaryota</taxon>
        <taxon>Metazoa</taxon>
        <taxon>Chordata</taxon>
        <taxon>Craniata</taxon>
        <taxon>Vertebrata</taxon>
        <taxon>Euteleostomi</taxon>
        <taxon>Actinopterygii</taxon>
        <taxon>Neopterygii</taxon>
        <taxon>Teleostei</taxon>
        <taxon>Neoteleostei</taxon>
        <taxon>Acanthomorphata</taxon>
        <taxon>Carangaria</taxon>
        <taxon>Pleuronectiformes</taxon>
        <taxon>Pleuronectoidei</taxon>
        <taxon>Scophthalmidae</taxon>
        <taxon>Scophthalmus</taxon>
    </lineage>
</organism>
<evidence type="ECO:0000313" key="2">
    <source>
        <dbReference type="Proteomes" id="UP000438429"/>
    </source>
</evidence>
<dbReference type="EMBL" id="VEVO01000020">
    <property type="protein sequence ID" value="KAF0025024.1"/>
    <property type="molecule type" value="Genomic_DNA"/>
</dbReference>
<sequence>MRHAVCDYVDQLCRPVIKDRKRGLLRSFDRRRVRAGSGERPASAAASSSDAIFTRERTLVPCRRSRSSTVPARHTVTDVPACWRRTT</sequence>
<accession>A0A6A4S3B9</accession>
<reference evidence="1 2" key="1">
    <citation type="submission" date="2019-06" db="EMBL/GenBank/DDBJ databases">
        <title>Draft genomes of female and male turbot (Scophthalmus maximus).</title>
        <authorList>
            <person name="Xu H."/>
            <person name="Xu X.-W."/>
            <person name="Shao C."/>
            <person name="Chen S."/>
        </authorList>
    </citation>
    <scope>NUCLEOTIDE SEQUENCE [LARGE SCALE GENOMIC DNA]</scope>
    <source>
        <strain evidence="1">Ysfricsl-2016a</strain>
        <tissue evidence="1">Blood</tissue>
    </source>
</reference>
<comment type="caution">
    <text evidence="1">The sequence shown here is derived from an EMBL/GenBank/DDBJ whole genome shotgun (WGS) entry which is preliminary data.</text>
</comment>
<name>A0A6A4S3B9_SCOMX</name>